<reference evidence="2" key="1">
    <citation type="submission" date="2016-10" db="EMBL/GenBank/DDBJ databases">
        <authorList>
            <person name="Varghese N."/>
            <person name="Submissions S."/>
        </authorList>
    </citation>
    <scope>NUCLEOTIDE SEQUENCE [LARGE SCALE GENOMIC DNA]</scope>
    <source>
        <strain evidence="2">DSM 23920</strain>
    </source>
</reference>
<keyword evidence="2" id="KW-1185">Reference proteome</keyword>
<dbReference type="STRING" id="408074.SAMN05660909_03845"/>
<dbReference type="Proteomes" id="UP000199656">
    <property type="component" value="Unassembled WGS sequence"/>
</dbReference>
<gene>
    <name evidence="1" type="ORF">SAMN05660909_03845</name>
</gene>
<dbReference type="Pfam" id="PF18944">
    <property type="entry name" value="DUF5691"/>
    <property type="match status" value="1"/>
</dbReference>
<organism evidence="1 2">
    <name type="scientific">Chitinophaga terrae</name>
    <name type="common">ex Kim and Jung 2007</name>
    <dbReference type="NCBI Taxonomy" id="408074"/>
    <lineage>
        <taxon>Bacteria</taxon>
        <taxon>Pseudomonadati</taxon>
        <taxon>Bacteroidota</taxon>
        <taxon>Chitinophagia</taxon>
        <taxon>Chitinophagales</taxon>
        <taxon>Chitinophagaceae</taxon>
        <taxon>Chitinophaga</taxon>
    </lineage>
</organism>
<name>A0A1H4EMQ6_9BACT</name>
<accession>A0A1H4EMQ6</accession>
<protein>
    <submittedName>
        <fullName evidence="1">Uncharacterized protein</fullName>
    </submittedName>
</protein>
<proteinExistence type="predicted"/>
<dbReference type="OrthoDB" id="262508at2"/>
<dbReference type="InterPro" id="IPR043746">
    <property type="entry name" value="DUF5691"/>
</dbReference>
<evidence type="ECO:0000313" key="1">
    <source>
        <dbReference type="EMBL" id="SEA86335.1"/>
    </source>
</evidence>
<dbReference type="RefSeq" id="WP_089763549.1">
    <property type="nucleotide sequence ID" value="NZ_BKAT01000032.1"/>
</dbReference>
<dbReference type="EMBL" id="FNRL01000019">
    <property type="protein sequence ID" value="SEA86335.1"/>
    <property type="molecule type" value="Genomic_DNA"/>
</dbReference>
<dbReference type="AlphaFoldDB" id="A0A1H4EMQ6"/>
<evidence type="ECO:0000313" key="2">
    <source>
        <dbReference type="Proteomes" id="UP000199656"/>
    </source>
</evidence>
<sequence>MDQWNNIVNIGLLGTGRKTPAPQDFQEPLQAPAQQILDNAGTDREEQFLQLAALSFGYRQSGMQAVKAAVTPLPACKPEVKPYCSPAAIAALKQVMDIESIPLLQKWLEYCVAQQVLIPPAILPTLLDKAWKYKSLRTLVAAAGGHRAEWLGQLNNDWNFSRVVETPQDKWENGATAQRVEVLKEMRLTDPVTALSWLQETWSKESAGVKTEFLNAIEPTIRETDTDWLETLVNERSKQVKDQALKLLKKLPSSSWHAKYWDIVSTAIRVDGNNVTISLPPIDDSIFQSGIDKLSNDRKISDETYILYQLIELIHPSYWEKFLDRTAAEAISFFSEHPALQAFIPALIQATAWFKYQPWAQALMQNSEVCHIEILPLLPAAQQQAVCEQFFDQQQEAITRCAGDFTTQWSFTLAKQILSFAATQPYVYNQTYMNNVIHLIPVKIADTLDDIQAPDNWQTGYWSNIKTHLRKLLQVKKQVESLSSI</sequence>